<evidence type="ECO:0000313" key="2">
    <source>
        <dbReference type="Proteomes" id="UP001148737"/>
    </source>
</evidence>
<dbReference type="Proteomes" id="UP001148737">
    <property type="component" value="Unassembled WGS sequence"/>
</dbReference>
<reference evidence="1" key="1">
    <citation type="submission" date="2022-07" db="EMBL/GenBank/DDBJ databases">
        <title>Genome Sequence of Lecanicillium saksenae.</title>
        <authorList>
            <person name="Buettner E."/>
        </authorList>
    </citation>
    <scope>NUCLEOTIDE SEQUENCE</scope>
    <source>
        <strain evidence="1">VT-O1</strain>
    </source>
</reference>
<proteinExistence type="predicted"/>
<gene>
    <name evidence="1" type="ORF">NLG97_g4475</name>
</gene>
<comment type="caution">
    <text evidence="1">The sequence shown here is derived from an EMBL/GenBank/DDBJ whole genome shotgun (WGS) entry which is preliminary data.</text>
</comment>
<dbReference type="EMBL" id="JANAKD010000444">
    <property type="protein sequence ID" value="KAJ3493834.1"/>
    <property type="molecule type" value="Genomic_DNA"/>
</dbReference>
<organism evidence="1 2">
    <name type="scientific">Lecanicillium saksenae</name>
    <dbReference type="NCBI Taxonomy" id="468837"/>
    <lineage>
        <taxon>Eukaryota</taxon>
        <taxon>Fungi</taxon>
        <taxon>Dikarya</taxon>
        <taxon>Ascomycota</taxon>
        <taxon>Pezizomycotina</taxon>
        <taxon>Sordariomycetes</taxon>
        <taxon>Hypocreomycetidae</taxon>
        <taxon>Hypocreales</taxon>
        <taxon>Cordycipitaceae</taxon>
        <taxon>Lecanicillium</taxon>
    </lineage>
</organism>
<accession>A0ACC1QV61</accession>
<keyword evidence="2" id="KW-1185">Reference proteome</keyword>
<evidence type="ECO:0000313" key="1">
    <source>
        <dbReference type="EMBL" id="KAJ3493834.1"/>
    </source>
</evidence>
<protein>
    <submittedName>
        <fullName evidence="1">Uncharacterized protein</fullName>
    </submittedName>
</protein>
<sequence length="250" mass="27576">MKTYFLTVLAFLLAVPSAQAASSQETPSIGIGNFTLTRCPYGTLHGNCVDSDKPEVVFPAKTGKPPGYAGDFHQGFLVQWEADHLLEWDKENDEPKNLTFTLGQYIWKKLIRSERALNFTFQDIALNMTLRNGTKPPDDNGNSVLAVALRGSFNSIRVVDTVPNRNYSLAVGIDSFWPMSASLYWYVTGQIERGEKRSNDKLGKKWRIGVGVGVGVGVPLLMLASYFLGQRKGKKKQQAPTAKQAAVGMN</sequence>
<name>A0ACC1QV61_9HYPO</name>